<evidence type="ECO:0000256" key="3">
    <source>
        <dbReference type="ARBA" id="ARBA00022649"/>
    </source>
</evidence>
<dbReference type="NCBIfam" id="TIGR02606">
    <property type="entry name" value="antidote_CC2985"/>
    <property type="match status" value="1"/>
</dbReference>
<keyword evidence="3" id="KW-1277">Toxin-antitoxin system</keyword>
<dbReference type="PANTHER" id="PTHR36582">
    <property type="entry name" value="ANTITOXIN PARD"/>
    <property type="match status" value="1"/>
</dbReference>
<accession>A0A7Z0SF48</accession>
<reference evidence="5 6" key="1">
    <citation type="submission" date="2020-05" db="EMBL/GenBank/DDBJ databases">
        <title>Horizontal transmission and recombination maintain forever young bacterial symbiont genomes.</title>
        <authorList>
            <person name="Russell S.L."/>
            <person name="Pepper-Tunick E."/>
            <person name="Svedberg J."/>
            <person name="Byrne A."/>
            <person name="Ruelas Castillo J."/>
            <person name="Vollmers C."/>
            <person name="Beinart R.A."/>
            <person name="Corbett-Detig R."/>
        </authorList>
    </citation>
    <scope>NUCLEOTIDE SEQUENCE [LARGE SCALE GENOMIC DNA]</scope>
    <source>
        <strain evidence="5">4727-3</strain>
    </source>
</reference>
<evidence type="ECO:0000256" key="4">
    <source>
        <dbReference type="ARBA" id="ARBA00037106"/>
    </source>
</evidence>
<evidence type="ECO:0000313" key="5">
    <source>
        <dbReference type="EMBL" id="NYT47020.1"/>
    </source>
</evidence>
<dbReference type="GO" id="GO:0006355">
    <property type="term" value="P:regulation of DNA-templated transcription"/>
    <property type="evidence" value="ECO:0007669"/>
    <property type="project" value="InterPro"/>
</dbReference>
<dbReference type="InterPro" id="IPR022789">
    <property type="entry name" value="ParD"/>
</dbReference>
<comment type="function">
    <text evidence="4">Antitoxin component of a type II toxin-antitoxin (TA) system. Neutralizes the effect of toxin ParE.</text>
</comment>
<name>A0A7Z0SF48_9GAMM</name>
<organism evidence="5 6">
    <name type="scientific">Candidatus Methanofishera endochildressiae</name>
    <dbReference type="NCBI Taxonomy" id="2738884"/>
    <lineage>
        <taxon>Bacteria</taxon>
        <taxon>Pseudomonadati</taxon>
        <taxon>Pseudomonadota</taxon>
        <taxon>Gammaproteobacteria</taxon>
        <taxon>Candidatus Methanofishera</taxon>
    </lineage>
</organism>
<dbReference type="Gene3D" id="6.10.10.120">
    <property type="entry name" value="Antitoxin ParD1-like"/>
    <property type="match status" value="1"/>
</dbReference>
<gene>
    <name evidence="5" type="ORF">H0A75_04815</name>
</gene>
<dbReference type="PANTHER" id="PTHR36582:SF2">
    <property type="entry name" value="ANTITOXIN PARD"/>
    <property type="match status" value="1"/>
</dbReference>
<dbReference type="InterPro" id="IPR038296">
    <property type="entry name" value="ParD_sf"/>
</dbReference>
<dbReference type="Pfam" id="PF03693">
    <property type="entry name" value="ParD_antitoxin"/>
    <property type="match status" value="1"/>
</dbReference>
<dbReference type="Proteomes" id="UP000537890">
    <property type="component" value="Unassembled WGS sequence"/>
</dbReference>
<evidence type="ECO:0000313" key="6">
    <source>
        <dbReference type="Proteomes" id="UP000537890"/>
    </source>
</evidence>
<proteinExistence type="inferred from homology"/>
<dbReference type="InterPro" id="IPR010985">
    <property type="entry name" value="Ribbon_hlx_hlx"/>
</dbReference>
<comment type="caution">
    <text evidence="5">The sequence shown here is derived from an EMBL/GenBank/DDBJ whole genome shotgun (WGS) entry which is preliminary data.</text>
</comment>
<protein>
    <recommendedName>
        <fullName evidence="2">Antitoxin ParD</fullName>
    </recommendedName>
</protein>
<dbReference type="EMBL" id="JACCHS010000070">
    <property type="protein sequence ID" value="NYT47020.1"/>
    <property type="molecule type" value="Genomic_DNA"/>
</dbReference>
<dbReference type="SUPFAM" id="SSF47598">
    <property type="entry name" value="Ribbon-helix-helix"/>
    <property type="match status" value="1"/>
</dbReference>
<comment type="similarity">
    <text evidence="1">Belongs to the ParD antitoxin family.</text>
</comment>
<sequence length="82" mass="9359">MNLSLTPQLEIFIRECAESGDYNNASEVVRDAIRLFKRTAEERNIKLQQLRAAIAEGDAAISRGESHVFNSEEELDNFFEQL</sequence>
<dbReference type="AlphaFoldDB" id="A0A7Z0SF48"/>
<evidence type="ECO:0000256" key="2">
    <source>
        <dbReference type="ARBA" id="ARBA00017940"/>
    </source>
</evidence>
<evidence type="ECO:0000256" key="1">
    <source>
        <dbReference type="ARBA" id="ARBA00008580"/>
    </source>
</evidence>